<dbReference type="AlphaFoldDB" id="A0A1J1HPG2"/>
<dbReference type="EMBL" id="CVRI01000014">
    <property type="protein sequence ID" value="CRK89851.1"/>
    <property type="molecule type" value="Genomic_DNA"/>
</dbReference>
<gene>
    <name evidence="13" type="ORF">CLUMA_CG003418</name>
</gene>
<dbReference type="Gene3D" id="2.130.10.10">
    <property type="entry name" value="YVTN repeat-like/Quinoprotein amine dehydrogenase"/>
    <property type="match status" value="1"/>
</dbReference>
<dbReference type="InterPro" id="IPR050687">
    <property type="entry name" value="Dynein_IC"/>
</dbReference>
<dbReference type="GO" id="GO:0120293">
    <property type="term" value="C:dynein axonemal particle"/>
    <property type="evidence" value="ECO:0007669"/>
    <property type="project" value="UniProtKB-SubCell"/>
</dbReference>
<evidence type="ECO:0000256" key="12">
    <source>
        <dbReference type="PROSITE-ProRule" id="PRU00221"/>
    </source>
</evidence>
<dbReference type="InterPro" id="IPR001680">
    <property type="entry name" value="WD40_rpt"/>
</dbReference>
<sequence length="668" mass="76253">MQTRKTHIKSVVKRFSEAVDLRKSQVNSFVTPVSSEASLSSSANQEINLKLKNSNDKQEKSNETEVLSFDYNDQLRQQLQHRKAAKIIYRNRDATPATLTCEDNLNQGDCKNINPRFNSNIQDLFKNLKPPKIERKSFELENQDLDEISNQLEEAFALDLQTFSKKSIIEKNEVKKKENKFMTARLTEVEFDVYEDVSLIVPKGTKEAERVEQQNARMHYLTTGLGKQRPKGQAFTQTENLKSMILQRLLAENNFRPQQKKIFNMKSTTKNENSSNLNFLWCYKSEETNGKHVVAMCLCPANLNILAVAYGVYYLTDDVDRSSGDVLIWNCKNPVNPERSYRFKESVTAVEFSHKNPQLLAVGLYSGVVEVIDITENNPNENSPSIAKSERKSSPGVEPVWKFEWVPNEDNEFILSVSQDGRAMKYELSSGPYLTGYKLAYLDRVEGEVLGLSNKHKKEFVEANQHPQALCLKMIPMTDDMYMIGTDEGCIHIYSTKLPNQQIEMFQAHQGVVSVIDFSPFSPKIFLSSGSDCMIRIWIMNIYQPIFELSCDYDAVNSAYWSPIDSTIIASCTHRSINIWDLRQKDLKPIITQTFDDEQLTIIKLSSSGNSLIVGDDTGKCHVYSLDKFSSSTSYQDQFEELESSIYRIIGNNADLQIKMDKIGSLKY</sequence>
<dbReference type="GO" id="GO:0005858">
    <property type="term" value="C:axonemal dynein complex"/>
    <property type="evidence" value="ECO:0007669"/>
    <property type="project" value="TreeGrafter"/>
</dbReference>
<evidence type="ECO:0000256" key="11">
    <source>
        <dbReference type="ARBA" id="ARBA00041557"/>
    </source>
</evidence>
<dbReference type="GO" id="GO:0003341">
    <property type="term" value="P:cilium movement"/>
    <property type="evidence" value="ECO:0007669"/>
    <property type="project" value="TreeGrafter"/>
</dbReference>
<dbReference type="GO" id="GO:0045503">
    <property type="term" value="F:dynein light chain binding"/>
    <property type="evidence" value="ECO:0007669"/>
    <property type="project" value="TreeGrafter"/>
</dbReference>
<protein>
    <recommendedName>
        <fullName evidence="10">Dynein axonemal intermediate chain 4</fullName>
    </recommendedName>
    <alternativeName>
        <fullName evidence="11">WD repeat-containing protein 78</fullName>
    </alternativeName>
</protein>
<dbReference type="PANTHER" id="PTHR12442">
    <property type="entry name" value="DYNEIN INTERMEDIATE CHAIN"/>
    <property type="match status" value="1"/>
</dbReference>
<keyword evidence="14" id="KW-1185">Reference proteome</keyword>
<keyword evidence="3 12" id="KW-0853">WD repeat</keyword>
<evidence type="ECO:0000313" key="14">
    <source>
        <dbReference type="Proteomes" id="UP000183832"/>
    </source>
</evidence>
<comment type="subcellular location">
    <subcellularLocation>
        <location evidence="1">Cytoplasm</location>
        <location evidence="1">Cytoskeleton</location>
        <location evidence="1">Flagellum axoneme</location>
    </subcellularLocation>
    <subcellularLocation>
        <location evidence="9">Dynein axonemal particle</location>
    </subcellularLocation>
</comment>
<dbReference type="SUPFAM" id="SSF50978">
    <property type="entry name" value="WD40 repeat-like"/>
    <property type="match status" value="1"/>
</dbReference>
<evidence type="ECO:0000256" key="7">
    <source>
        <dbReference type="ARBA" id="ARBA00023212"/>
    </source>
</evidence>
<evidence type="ECO:0000256" key="10">
    <source>
        <dbReference type="ARBA" id="ARBA00040002"/>
    </source>
</evidence>
<evidence type="ECO:0000256" key="8">
    <source>
        <dbReference type="ARBA" id="ARBA00023273"/>
    </source>
</evidence>
<dbReference type="PANTHER" id="PTHR12442:SF12">
    <property type="entry name" value="DYNEIN AXONEMAL INTERMEDIATE CHAIN 4"/>
    <property type="match status" value="1"/>
</dbReference>
<organism evidence="13 14">
    <name type="scientific">Clunio marinus</name>
    <dbReference type="NCBI Taxonomy" id="568069"/>
    <lineage>
        <taxon>Eukaryota</taxon>
        <taxon>Metazoa</taxon>
        <taxon>Ecdysozoa</taxon>
        <taxon>Arthropoda</taxon>
        <taxon>Hexapoda</taxon>
        <taxon>Insecta</taxon>
        <taxon>Pterygota</taxon>
        <taxon>Neoptera</taxon>
        <taxon>Endopterygota</taxon>
        <taxon>Diptera</taxon>
        <taxon>Nematocera</taxon>
        <taxon>Chironomoidea</taxon>
        <taxon>Chironomidae</taxon>
        <taxon>Clunio</taxon>
    </lineage>
</organism>
<evidence type="ECO:0000256" key="6">
    <source>
        <dbReference type="ARBA" id="ARBA00023069"/>
    </source>
</evidence>
<keyword evidence="2" id="KW-0963">Cytoplasm</keyword>
<dbReference type="GO" id="GO:0045504">
    <property type="term" value="F:dynein heavy chain binding"/>
    <property type="evidence" value="ECO:0007669"/>
    <property type="project" value="TreeGrafter"/>
</dbReference>
<dbReference type="InterPro" id="IPR036322">
    <property type="entry name" value="WD40_repeat_dom_sf"/>
</dbReference>
<dbReference type="STRING" id="568069.A0A1J1HPG2"/>
<accession>A0A1J1HPG2</accession>
<evidence type="ECO:0000256" key="5">
    <source>
        <dbReference type="ARBA" id="ARBA00022846"/>
    </source>
</evidence>
<evidence type="ECO:0000256" key="9">
    <source>
        <dbReference type="ARBA" id="ARBA00024190"/>
    </source>
</evidence>
<feature type="repeat" description="WD" evidence="12">
    <location>
        <begin position="506"/>
        <end position="538"/>
    </location>
</feature>
<proteinExistence type="predicted"/>
<keyword evidence="4" id="KW-0677">Repeat</keyword>
<dbReference type="Proteomes" id="UP000183832">
    <property type="component" value="Unassembled WGS sequence"/>
</dbReference>
<keyword evidence="5" id="KW-0282">Flagellum</keyword>
<dbReference type="Pfam" id="PF00400">
    <property type="entry name" value="WD40"/>
    <property type="match status" value="2"/>
</dbReference>
<keyword evidence="6" id="KW-0969">Cilium</keyword>
<dbReference type="OrthoDB" id="10259804at2759"/>
<dbReference type="InterPro" id="IPR015943">
    <property type="entry name" value="WD40/YVTN_repeat-like_dom_sf"/>
</dbReference>
<evidence type="ECO:0000256" key="3">
    <source>
        <dbReference type="ARBA" id="ARBA00022574"/>
    </source>
</evidence>
<reference evidence="13 14" key="1">
    <citation type="submission" date="2015-04" db="EMBL/GenBank/DDBJ databases">
        <authorList>
            <person name="Syromyatnikov M.Y."/>
            <person name="Popov V.N."/>
        </authorList>
    </citation>
    <scope>NUCLEOTIDE SEQUENCE [LARGE SCALE GENOMIC DNA]</scope>
</reference>
<evidence type="ECO:0000256" key="1">
    <source>
        <dbReference type="ARBA" id="ARBA00004611"/>
    </source>
</evidence>
<dbReference type="PROSITE" id="PS50082">
    <property type="entry name" value="WD_REPEATS_2"/>
    <property type="match status" value="1"/>
</dbReference>
<dbReference type="SMART" id="SM00320">
    <property type="entry name" value="WD40"/>
    <property type="match status" value="5"/>
</dbReference>
<evidence type="ECO:0000256" key="2">
    <source>
        <dbReference type="ARBA" id="ARBA00022490"/>
    </source>
</evidence>
<evidence type="ECO:0000313" key="13">
    <source>
        <dbReference type="EMBL" id="CRK89851.1"/>
    </source>
</evidence>
<keyword evidence="8" id="KW-0966">Cell projection</keyword>
<dbReference type="PROSITE" id="PS50294">
    <property type="entry name" value="WD_REPEATS_REGION"/>
    <property type="match status" value="1"/>
</dbReference>
<keyword evidence="7" id="KW-0206">Cytoskeleton</keyword>
<evidence type="ECO:0000256" key="4">
    <source>
        <dbReference type="ARBA" id="ARBA00022737"/>
    </source>
</evidence>
<name>A0A1J1HPG2_9DIPT</name>